<dbReference type="EMBL" id="VMFD01000008">
    <property type="protein sequence ID" value="TSC66390.1"/>
    <property type="molecule type" value="Genomic_DNA"/>
</dbReference>
<dbReference type="Proteomes" id="UP000316253">
    <property type="component" value="Unassembled WGS sequence"/>
</dbReference>
<gene>
    <name evidence="1" type="ORF">CEO22_122</name>
</gene>
<organism evidence="1 2">
    <name type="scientific">Candidatus Berkelbacteria bacterium Gr01-1014_85</name>
    <dbReference type="NCBI Taxonomy" id="2017150"/>
    <lineage>
        <taxon>Bacteria</taxon>
        <taxon>Candidatus Berkelbacteria</taxon>
    </lineage>
</organism>
<name>A0A554JDR2_9BACT</name>
<dbReference type="PROSITE" id="PS51257">
    <property type="entry name" value="PROKAR_LIPOPROTEIN"/>
    <property type="match status" value="1"/>
</dbReference>
<evidence type="ECO:0008006" key="3">
    <source>
        <dbReference type="Google" id="ProtNLM"/>
    </source>
</evidence>
<proteinExistence type="predicted"/>
<sequence length="193" mass="21635">MRNHRYIYWCRAILLVLVGAIFGCNYPAASVKEVGTTTTVASPVSTQKKTFSSKERHISFDYPADYEVHEYGRDGDYSFIIRKLVYPKDIYSAIQGDEIALITYRDLSLEAAIDAFKNRIGTEIEAPGARFVATLDESKFDLDGKLVIHYGGYPESASSTLFLPNPKNSQSTIEFVWNGVPGQELMDSIKLTE</sequence>
<accession>A0A554JDR2</accession>
<comment type="caution">
    <text evidence="1">The sequence shown here is derived from an EMBL/GenBank/DDBJ whole genome shotgun (WGS) entry which is preliminary data.</text>
</comment>
<dbReference type="AlphaFoldDB" id="A0A554JDR2"/>
<protein>
    <recommendedName>
        <fullName evidence="3">Lipoprotein</fullName>
    </recommendedName>
</protein>
<evidence type="ECO:0000313" key="2">
    <source>
        <dbReference type="Proteomes" id="UP000316253"/>
    </source>
</evidence>
<evidence type="ECO:0000313" key="1">
    <source>
        <dbReference type="EMBL" id="TSC66390.1"/>
    </source>
</evidence>
<reference evidence="1 2" key="1">
    <citation type="submission" date="2017-08" db="EMBL/GenBank/DDBJ databases">
        <title>Mechanisms for carbon and nitrogen cycling indicate functional differentiation within the Candidate Phyla Radiation.</title>
        <authorList>
            <person name="Danczak R.E."/>
            <person name="Johnston M.D."/>
            <person name="Kenah C."/>
            <person name="Slattery M."/>
            <person name="Wrighton K.C."/>
            <person name="Wilkins M.J."/>
        </authorList>
    </citation>
    <scope>NUCLEOTIDE SEQUENCE [LARGE SCALE GENOMIC DNA]</scope>
    <source>
        <strain evidence="1">Gr01-1014_85</strain>
    </source>
</reference>